<dbReference type="KEGG" id="pcl:Pcal_0080"/>
<dbReference type="Proteomes" id="UP000001431">
    <property type="component" value="Chromosome"/>
</dbReference>
<reference evidence="1" key="1">
    <citation type="submission" date="2007-02" db="EMBL/GenBank/DDBJ databases">
        <title>Complete sequence of Pyrobaculum calidifontis JCM 11548.</title>
        <authorList>
            <consortium name="US DOE Joint Genome Institute"/>
            <person name="Copeland A."/>
            <person name="Lucas S."/>
            <person name="Lapidus A."/>
            <person name="Barry K."/>
            <person name="Glavina del Rio T."/>
            <person name="Dalin E."/>
            <person name="Tice H."/>
            <person name="Pitluck S."/>
            <person name="Chain P."/>
            <person name="Malfatti S."/>
            <person name="Shin M."/>
            <person name="Vergez L."/>
            <person name="Schmutz J."/>
            <person name="Larimer F."/>
            <person name="Land M."/>
            <person name="Hauser L."/>
            <person name="Kyrpides N."/>
            <person name="Mikhailova N."/>
            <person name="Cozen A.E."/>
            <person name="Fitz-Gibbon S.T."/>
            <person name="House C.H."/>
            <person name="Saltikov C."/>
            <person name="Lowe T.M."/>
            <person name="Richardson P."/>
        </authorList>
    </citation>
    <scope>NUCLEOTIDE SEQUENCE [LARGE SCALE GENOMIC DNA]</scope>
    <source>
        <strain evidence="1">JCM 11548</strain>
    </source>
</reference>
<protein>
    <submittedName>
        <fullName evidence="1">Uncharacterized protein</fullName>
    </submittedName>
</protein>
<dbReference type="GeneID" id="4910041"/>
<evidence type="ECO:0000313" key="2">
    <source>
        <dbReference type="Proteomes" id="UP000001431"/>
    </source>
</evidence>
<organism evidence="1 2">
    <name type="scientific">Pyrobaculum calidifontis (strain DSM 21063 / JCM 11548 / VA1)</name>
    <dbReference type="NCBI Taxonomy" id="410359"/>
    <lineage>
        <taxon>Archaea</taxon>
        <taxon>Thermoproteota</taxon>
        <taxon>Thermoprotei</taxon>
        <taxon>Thermoproteales</taxon>
        <taxon>Thermoproteaceae</taxon>
        <taxon>Pyrobaculum</taxon>
    </lineage>
</organism>
<evidence type="ECO:0000313" key="1">
    <source>
        <dbReference type="EMBL" id="ABO07520.1"/>
    </source>
</evidence>
<dbReference type="HOGENOM" id="CLU_1763957_0_0_2"/>
<sequence>MKWVIELGLSAMVVGLVFYVVSAAAPAPAYIAAEREVTANAYFILLRLTADPHFMSALERAVCQNDTKAVAAMLNATIPVRYYYNFTVYLDDERPPSCLACAKWSQRLATASRPRGLPQSGASVAAVSALLSDGTRVRLTLSLDRP</sequence>
<accession>A3MSA3</accession>
<dbReference type="STRING" id="410359.Pcal_0080"/>
<gene>
    <name evidence="1" type="ordered locus">Pcal_0080</name>
</gene>
<dbReference type="AlphaFoldDB" id="A3MSA3"/>
<dbReference type="RefSeq" id="WP_011848777.1">
    <property type="nucleotide sequence ID" value="NC_009073.1"/>
</dbReference>
<dbReference type="EMBL" id="CP000561">
    <property type="protein sequence ID" value="ABO07520.1"/>
    <property type="molecule type" value="Genomic_DNA"/>
</dbReference>
<name>A3MSA3_PYRCJ</name>
<keyword evidence="2" id="KW-1185">Reference proteome</keyword>
<proteinExistence type="predicted"/>
<dbReference type="OrthoDB" id="28207at2157"/>
<dbReference type="eggNOG" id="arCOG07433">
    <property type="taxonomic scope" value="Archaea"/>
</dbReference>